<dbReference type="UniPathway" id="UPA00031">
    <property type="reaction ID" value="UER00011"/>
</dbReference>
<dbReference type="InterPro" id="IPR020565">
    <property type="entry name" value="ImidazoleglycerP_deHydtase_CS"/>
</dbReference>
<dbReference type="NCBIfam" id="NF002114">
    <property type="entry name" value="PRK00951.2-4"/>
    <property type="match status" value="1"/>
</dbReference>
<evidence type="ECO:0000256" key="3">
    <source>
        <dbReference type="ARBA" id="ARBA00022605"/>
    </source>
</evidence>
<dbReference type="PANTHER" id="PTHR23133:SF2">
    <property type="entry name" value="IMIDAZOLEGLYCEROL-PHOSPHATE DEHYDRATASE"/>
    <property type="match status" value="1"/>
</dbReference>
<dbReference type="CDD" id="cd07914">
    <property type="entry name" value="IGPD"/>
    <property type="match status" value="1"/>
</dbReference>
<dbReference type="HAMAP" id="MF_00076">
    <property type="entry name" value="HisB"/>
    <property type="match status" value="1"/>
</dbReference>
<dbReference type="SUPFAM" id="SSF54211">
    <property type="entry name" value="Ribosomal protein S5 domain 2-like"/>
    <property type="match status" value="2"/>
</dbReference>
<sequence length="199" mass="21570">MSSPPRTASVQRDTKETQIHVAVNLDGTGEAQLATGIGFFDHMLDQIARHGLIDLRIDAKGDLHIDGHHTVEDVGITLGQAFAKAVGDKRGIRRYGHAYVPLDEALSRVTIDFSGRPGLHMDVSFTAGSIGGLDTQLVFEFFQGFVNHAGVTLHIDNLKGHNAHHQCETIFKAFARALRFALEIDPRAVGVIPSTKGSL</sequence>
<dbReference type="AlphaFoldDB" id="A0A839HML7"/>
<evidence type="ECO:0000256" key="5">
    <source>
        <dbReference type="ARBA" id="ARBA00023239"/>
    </source>
</evidence>
<gene>
    <name evidence="6 8" type="primary">hisB</name>
    <name evidence="8" type="ORF">H4F90_11695</name>
</gene>
<protein>
    <recommendedName>
        <fullName evidence="2 6">Imidazoleglycerol-phosphate dehydratase</fullName>
        <shortName evidence="6">IGPD</shortName>
        <ecNumber evidence="6 7">4.2.1.19</ecNumber>
    </recommendedName>
</protein>
<organism evidence="8 9">
    <name type="scientific">Aquariibacter albus</name>
    <dbReference type="NCBI Taxonomy" id="2759899"/>
    <lineage>
        <taxon>Bacteria</taxon>
        <taxon>Pseudomonadati</taxon>
        <taxon>Pseudomonadota</taxon>
        <taxon>Betaproteobacteria</taxon>
        <taxon>Burkholderiales</taxon>
        <taxon>Sphaerotilaceae</taxon>
        <taxon>Aquariibacter</taxon>
    </lineage>
</organism>
<keyword evidence="9" id="KW-1185">Reference proteome</keyword>
<comment type="pathway">
    <text evidence="1 6 7">Amino-acid biosynthesis; L-histidine biosynthesis; L-histidine from 5-phospho-alpha-D-ribose 1-diphosphate: step 6/9.</text>
</comment>
<evidence type="ECO:0000313" key="8">
    <source>
        <dbReference type="EMBL" id="MBB1162642.1"/>
    </source>
</evidence>
<comment type="catalytic activity">
    <reaction evidence="6 7">
        <text>D-erythro-1-(imidazol-4-yl)glycerol 3-phosphate = 3-(imidazol-4-yl)-2-oxopropyl phosphate + H2O</text>
        <dbReference type="Rhea" id="RHEA:11040"/>
        <dbReference type="ChEBI" id="CHEBI:15377"/>
        <dbReference type="ChEBI" id="CHEBI:57766"/>
        <dbReference type="ChEBI" id="CHEBI:58278"/>
        <dbReference type="EC" id="4.2.1.19"/>
    </reaction>
</comment>
<dbReference type="InterPro" id="IPR020568">
    <property type="entry name" value="Ribosomal_Su5_D2-typ_SF"/>
</dbReference>
<dbReference type="Gene3D" id="3.30.230.40">
    <property type="entry name" value="Imidazole glycerol phosphate dehydratase, domain 1"/>
    <property type="match status" value="2"/>
</dbReference>
<keyword evidence="3 6" id="KW-0028">Amino-acid biosynthesis</keyword>
<dbReference type="RefSeq" id="WP_182664779.1">
    <property type="nucleotide sequence ID" value="NZ_JACIVI010000004.1"/>
</dbReference>
<evidence type="ECO:0000256" key="4">
    <source>
        <dbReference type="ARBA" id="ARBA00023102"/>
    </source>
</evidence>
<keyword evidence="5 6" id="KW-0456">Lyase</keyword>
<evidence type="ECO:0000256" key="2">
    <source>
        <dbReference type="ARBA" id="ARBA00016664"/>
    </source>
</evidence>
<dbReference type="FunFam" id="3.30.230.40:FF:000001">
    <property type="entry name" value="Imidazoleglycerol-phosphate dehydratase HisB"/>
    <property type="match status" value="1"/>
</dbReference>
<dbReference type="NCBIfam" id="NF002106">
    <property type="entry name" value="PRK00951.1-1"/>
    <property type="match status" value="1"/>
</dbReference>
<dbReference type="NCBIfam" id="NF002109">
    <property type="entry name" value="PRK00951.1-5"/>
    <property type="match status" value="1"/>
</dbReference>
<dbReference type="PROSITE" id="PS00955">
    <property type="entry name" value="IGP_DEHYDRATASE_2"/>
    <property type="match status" value="1"/>
</dbReference>
<dbReference type="GO" id="GO:0005737">
    <property type="term" value="C:cytoplasm"/>
    <property type="evidence" value="ECO:0007669"/>
    <property type="project" value="UniProtKB-SubCell"/>
</dbReference>
<accession>A0A839HML7</accession>
<dbReference type="EC" id="4.2.1.19" evidence="6 7"/>
<name>A0A839HML7_9BURK</name>
<dbReference type="InterPro" id="IPR000807">
    <property type="entry name" value="ImidazoleglycerolP_deHydtase"/>
</dbReference>
<comment type="subcellular location">
    <subcellularLocation>
        <location evidence="6 7">Cytoplasm</location>
    </subcellularLocation>
</comment>
<dbReference type="FunFam" id="3.30.230.40:FF:000003">
    <property type="entry name" value="Imidazoleglycerol-phosphate dehydratase HisB"/>
    <property type="match status" value="1"/>
</dbReference>
<comment type="caution">
    <text evidence="8">The sequence shown here is derived from an EMBL/GenBank/DDBJ whole genome shotgun (WGS) entry which is preliminary data.</text>
</comment>
<keyword evidence="4 6" id="KW-0368">Histidine biosynthesis</keyword>
<evidence type="ECO:0000313" key="9">
    <source>
        <dbReference type="Proteomes" id="UP000586093"/>
    </source>
</evidence>
<proteinExistence type="inferred from homology"/>
<evidence type="ECO:0000256" key="6">
    <source>
        <dbReference type="HAMAP-Rule" id="MF_00076"/>
    </source>
</evidence>
<dbReference type="GO" id="GO:0000105">
    <property type="term" value="P:L-histidine biosynthetic process"/>
    <property type="evidence" value="ECO:0007669"/>
    <property type="project" value="UniProtKB-UniRule"/>
</dbReference>
<dbReference type="PANTHER" id="PTHR23133">
    <property type="entry name" value="IMIDAZOLEGLYCEROL-PHOSPHATE DEHYDRATASE HIS7"/>
    <property type="match status" value="1"/>
</dbReference>
<dbReference type="InterPro" id="IPR038494">
    <property type="entry name" value="IGPD_sf"/>
</dbReference>
<comment type="similarity">
    <text evidence="6 7">Belongs to the imidazoleglycerol-phosphate dehydratase family.</text>
</comment>
<dbReference type="EMBL" id="JACIVI010000004">
    <property type="protein sequence ID" value="MBB1162642.1"/>
    <property type="molecule type" value="Genomic_DNA"/>
</dbReference>
<dbReference type="PROSITE" id="PS00954">
    <property type="entry name" value="IGP_DEHYDRATASE_1"/>
    <property type="match status" value="1"/>
</dbReference>
<dbReference type="NCBIfam" id="NF002111">
    <property type="entry name" value="PRK00951.2-1"/>
    <property type="match status" value="1"/>
</dbReference>
<keyword evidence="6" id="KW-0963">Cytoplasm</keyword>
<evidence type="ECO:0000256" key="7">
    <source>
        <dbReference type="RuleBase" id="RU000599"/>
    </source>
</evidence>
<reference evidence="8 9" key="1">
    <citation type="submission" date="2020-08" db="EMBL/GenBank/DDBJ databases">
        <title>Aquariorum lacteus gen. nov., sp. nov., a new member of the family Comamonadaceae, isolated from freshwater aquarium.</title>
        <authorList>
            <person name="Chun S.-J."/>
        </authorList>
    </citation>
    <scope>NUCLEOTIDE SEQUENCE [LARGE SCALE GENOMIC DNA]</scope>
    <source>
        <strain evidence="8 9">SJAQ100</strain>
    </source>
</reference>
<dbReference type="GO" id="GO:0004424">
    <property type="term" value="F:imidazoleglycerol-phosphate dehydratase activity"/>
    <property type="evidence" value="ECO:0007669"/>
    <property type="project" value="UniProtKB-UniRule"/>
</dbReference>
<dbReference type="Proteomes" id="UP000586093">
    <property type="component" value="Unassembled WGS sequence"/>
</dbReference>
<dbReference type="Pfam" id="PF00475">
    <property type="entry name" value="IGPD"/>
    <property type="match status" value="1"/>
</dbReference>
<evidence type="ECO:0000256" key="1">
    <source>
        <dbReference type="ARBA" id="ARBA00005047"/>
    </source>
</evidence>